<accession>A0AAN4VZY1</accession>
<keyword evidence="2" id="KW-1003">Cell membrane</keyword>
<evidence type="ECO:0000256" key="5">
    <source>
        <dbReference type="ARBA" id="ARBA00023136"/>
    </source>
</evidence>
<evidence type="ECO:0000313" key="9">
    <source>
        <dbReference type="Proteomes" id="UP001310022"/>
    </source>
</evidence>
<dbReference type="GO" id="GO:0005886">
    <property type="term" value="C:plasma membrane"/>
    <property type="evidence" value="ECO:0007669"/>
    <property type="project" value="UniProtKB-SubCell"/>
</dbReference>
<comment type="caution">
    <text evidence="8">The sequence shown here is derived from an EMBL/GenBank/DDBJ whole genome shotgun (WGS) entry which is preliminary data.</text>
</comment>
<evidence type="ECO:0000259" key="7">
    <source>
        <dbReference type="Pfam" id="PF06271"/>
    </source>
</evidence>
<feature type="transmembrane region" description="Helical" evidence="6">
    <location>
        <begin position="159"/>
        <end position="177"/>
    </location>
</feature>
<evidence type="ECO:0000256" key="1">
    <source>
        <dbReference type="ARBA" id="ARBA00004651"/>
    </source>
</evidence>
<organism evidence="8 9">
    <name type="scientific">Persicobacter diffluens</name>
    <dbReference type="NCBI Taxonomy" id="981"/>
    <lineage>
        <taxon>Bacteria</taxon>
        <taxon>Pseudomonadati</taxon>
        <taxon>Bacteroidota</taxon>
        <taxon>Cytophagia</taxon>
        <taxon>Cytophagales</taxon>
        <taxon>Persicobacteraceae</taxon>
        <taxon>Persicobacter</taxon>
    </lineage>
</organism>
<dbReference type="Proteomes" id="UP001310022">
    <property type="component" value="Unassembled WGS sequence"/>
</dbReference>
<evidence type="ECO:0000313" key="8">
    <source>
        <dbReference type="EMBL" id="GJM61787.1"/>
    </source>
</evidence>
<feature type="domain" description="RDD" evidence="7">
    <location>
        <begin position="27"/>
        <end position="160"/>
    </location>
</feature>
<dbReference type="PANTHER" id="PTHR36115">
    <property type="entry name" value="PROLINE-RICH ANTIGEN HOMOLOG-RELATED"/>
    <property type="match status" value="1"/>
</dbReference>
<dbReference type="Pfam" id="PF06271">
    <property type="entry name" value="RDD"/>
    <property type="match status" value="1"/>
</dbReference>
<dbReference type="AlphaFoldDB" id="A0AAN4VZY1"/>
<comment type="subcellular location">
    <subcellularLocation>
        <location evidence="1">Cell membrane</location>
        <topology evidence="1">Multi-pass membrane protein</topology>
    </subcellularLocation>
</comment>
<protein>
    <recommendedName>
        <fullName evidence="7">RDD domain-containing protein</fullName>
    </recommendedName>
</protein>
<dbReference type="InterPro" id="IPR051791">
    <property type="entry name" value="Pra-immunoreactive"/>
</dbReference>
<reference evidence="8 9" key="1">
    <citation type="submission" date="2021-12" db="EMBL/GenBank/DDBJ databases">
        <title>Genome sequencing of bacteria with rrn-lacking chromosome and rrn-plasmid.</title>
        <authorList>
            <person name="Anda M."/>
            <person name="Iwasaki W."/>
        </authorList>
    </citation>
    <scope>NUCLEOTIDE SEQUENCE [LARGE SCALE GENOMIC DNA]</scope>
    <source>
        <strain evidence="8 9">NBRC 15940</strain>
    </source>
</reference>
<keyword evidence="4 6" id="KW-1133">Transmembrane helix</keyword>
<evidence type="ECO:0000256" key="3">
    <source>
        <dbReference type="ARBA" id="ARBA00022692"/>
    </source>
</evidence>
<evidence type="ECO:0000256" key="4">
    <source>
        <dbReference type="ARBA" id="ARBA00022989"/>
    </source>
</evidence>
<dbReference type="InterPro" id="IPR010432">
    <property type="entry name" value="RDD"/>
</dbReference>
<evidence type="ECO:0000256" key="2">
    <source>
        <dbReference type="ARBA" id="ARBA00022475"/>
    </source>
</evidence>
<feature type="transmembrane region" description="Helical" evidence="6">
    <location>
        <begin position="60"/>
        <end position="78"/>
    </location>
</feature>
<gene>
    <name evidence="8" type="ORF">PEDI_23390</name>
</gene>
<dbReference type="PANTHER" id="PTHR36115:SF4">
    <property type="entry name" value="MEMBRANE PROTEIN"/>
    <property type="match status" value="1"/>
</dbReference>
<keyword evidence="9" id="KW-1185">Reference proteome</keyword>
<dbReference type="RefSeq" id="WP_338237240.1">
    <property type="nucleotide sequence ID" value="NZ_BQKE01000001.1"/>
</dbReference>
<sequence length="292" mass="34486">MGKVISLLNKRLSWKLEEISGIPVPTADIWLRLINFGIDAFVVQSSLSLFSYFYKLETGWFLNITLFLFYYIFFEYHFQWTLGKFITETRVVDQHGDAPSLEMITIRNLARWIPIGWLRIFQKDNRCWHDTKSQTYIVKKVDALKLKAQHQNSMEDESYISFGWPGSLMILFLFLSYEMDYLVRAHFIPKPEAPLSEKVIQNDLLIQNTLIGDWRFDQEGTPILFTFENDSIAKQHSEAGQVQEFKYVVRDGNLKLRNANRPETKYQVLYRSDSVLKLYSFQKGKTIRARKY</sequence>
<dbReference type="EMBL" id="BQKE01000001">
    <property type="protein sequence ID" value="GJM61787.1"/>
    <property type="molecule type" value="Genomic_DNA"/>
</dbReference>
<keyword evidence="3 6" id="KW-0812">Transmembrane</keyword>
<proteinExistence type="predicted"/>
<name>A0AAN4VZY1_9BACT</name>
<evidence type="ECO:0000256" key="6">
    <source>
        <dbReference type="SAM" id="Phobius"/>
    </source>
</evidence>
<keyword evidence="5 6" id="KW-0472">Membrane</keyword>